<evidence type="ECO:0000256" key="9">
    <source>
        <dbReference type="ARBA" id="ARBA00023136"/>
    </source>
</evidence>
<organism evidence="14 15">
    <name type="scientific">Lymnaea stagnalis</name>
    <name type="common">Great pond snail</name>
    <name type="synonym">Helix stagnalis</name>
    <dbReference type="NCBI Taxonomy" id="6523"/>
    <lineage>
        <taxon>Eukaryota</taxon>
        <taxon>Metazoa</taxon>
        <taxon>Spiralia</taxon>
        <taxon>Lophotrochozoa</taxon>
        <taxon>Mollusca</taxon>
        <taxon>Gastropoda</taxon>
        <taxon>Heterobranchia</taxon>
        <taxon>Euthyneura</taxon>
        <taxon>Panpulmonata</taxon>
        <taxon>Hygrophila</taxon>
        <taxon>Lymnaeoidea</taxon>
        <taxon>Lymnaeidae</taxon>
        <taxon>Lymnaea</taxon>
    </lineage>
</organism>
<keyword evidence="15" id="KW-1185">Reference proteome</keyword>
<keyword evidence="6" id="KW-0256">Endoplasmic reticulum</keyword>
<dbReference type="EMBL" id="CAXITT010000247">
    <property type="protein sequence ID" value="CAL1537050.1"/>
    <property type="molecule type" value="Genomic_DNA"/>
</dbReference>
<evidence type="ECO:0000256" key="10">
    <source>
        <dbReference type="ARBA" id="ARBA00023157"/>
    </source>
</evidence>
<gene>
    <name evidence="14" type="ORF">GSLYS_00010963001</name>
</gene>
<dbReference type="GO" id="GO:0048038">
    <property type="term" value="F:quinone binding"/>
    <property type="evidence" value="ECO:0007669"/>
    <property type="project" value="UniProtKB-KW"/>
</dbReference>
<keyword evidence="5" id="KW-0874">Quinone</keyword>
<accession>A0AAV2HSF4</accession>
<evidence type="ECO:0000256" key="2">
    <source>
        <dbReference type="ARBA" id="ARBA00006214"/>
    </source>
</evidence>
<dbReference type="InterPro" id="IPR038354">
    <property type="entry name" value="VKOR_sf"/>
</dbReference>
<keyword evidence="11" id="KW-0676">Redox-active center</keyword>
<dbReference type="Proteomes" id="UP001497497">
    <property type="component" value="Unassembled WGS sequence"/>
</dbReference>
<comment type="subcellular location">
    <subcellularLocation>
        <location evidence="1">Endoplasmic reticulum membrane</location>
        <topology evidence="1">Multi-pass membrane protein</topology>
    </subcellularLocation>
</comment>
<feature type="transmembrane region" description="Helical" evidence="12">
    <location>
        <begin position="36"/>
        <end position="57"/>
    </location>
</feature>
<dbReference type="EC" id="1.17.4.4" evidence="3"/>
<keyword evidence="8" id="KW-0560">Oxidoreductase</keyword>
<evidence type="ECO:0000313" key="15">
    <source>
        <dbReference type="Proteomes" id="UP001497497"/>
    </source>
</evidence>
<feature type="domain" description="Vitamin K epoxide reductase" evidence="13">
    <location>
        <begin position="7"/>
        <end position="82"/>
    </location>
</feature>
<evidence type="ECO:0000259" key="13">
    <source>
        <dbReference type="Pfam" id="PF07884"/>
    </source>
</evidence>
<dbReference type="Gene3D" id="1.20.1440.130">
    <property type="entry name" value="VKOR domain"/>
    <property type="match status" value="1"/>
</dbReference>
<evidence type="ECO:0000256" key="8">
    <source>
        <dbReference type="ARBA" id="ARBA00023002"/>
    </source>
</evidence>
<protein>
    <recommendedName>
        <fullName evidence="3">vitamin-K-epoxide reductase (warfarin-sensitive)</fullName>
        <ecNumber evidence="3">1.17.4.4</ecNumber>
    </recommendedName>
</protein>
<dbReference type="Pfam" id="PF07884">
    <property type="entry name" value="VKOR"/>
    <property type="match status" value="1"/>
</dbReference>
<keyword evidence="10" id="KW-1015">Disulfide bond</keyword>
<dbReference type="PANTHER" id="PTHR14519">
    <property type="entry name" value="VITAMIN K EPOXIDE REDUCTASE COMPLEX, SUBUNIT 1"/>
    <property type="match status" value="1"/>
</dbReference>
<comment type="similarity">
    <text evidence="2">Belongs to the VKOR family.</text>
</comment>
<keyword evidence="4 12" id="KW-0812">Transmembrane</keyword>
<dbReference type="AlphaFoldDB" id="A0AAV2HSF4"/>
<dbReference type="GO" id="GO:0005789">
    <property type="term" value="C:endoplasmic reticulum membrane"/>
    <property type="evidence" value="ECO:0007669"/>
    <property type="project" value="UniProtKB-SubCell"/>
</dbReference>
<comment type="caution">
    <text evidence="14">The sequence shown here is derived from an EMBL/GenBank/DDBJ whole genome shotgun (WGS) entry which is preliminary data.</text>
</comment>
<dbReference type="GO" id="GO:0042373">
    <property type="term" value="P:vitamin K metabolic process"/>
    <property type="evidence" value="ECO:0007669"/>
    <property type="project" value="InterPro"/>
</dbReference>
<evidence type="ECO:0000256" key="7">
    <source>
        <dbReference type="ARBA" id="ARBA00022989"/>
    </source>
</evidence>
<evidence type="ECO:0000256" key="12">
    <source>
        <dbReference type="SAM" id="Phobius"/>
    </source>
</evidence>
<evidence type="ECO:0000256" key="6">
    <source>
        <dbReference type="ARBA" id="ARBA00022824"/>
    </source>
</evidence>
<evidence type="ECO:0000256" key="11">
    <source>
        <dbReference type="ARBA" id="ARBA00023284"/>
    </source>
</evidence>
<evidence type="ECO:0000256" key="5">
    <source>
        <dbReference type="ARBA" id="ARBA00022719"/>
    </source>
</evidence>
<evidence type="ECO:0000313" key="14">
    <source>
        <dbReference type="EMBL" id="CAL1537050.1"/>
    </source>
</evidence>
<proteinExistence type="inferred from homology"/>
<evidence type="ECO:0000256" key="3">
    <source>
        <dbReference type="ARBA" id="ARBA00012278"/>
    </source>
</evidence>
<dbReference type="InterPro" id="IPR042406">
    <property type="entry name" value="VKORC1/VKORC1L1"/>
</dbReference>
<evidence type="ECO:0000256" key="1">
    <source>
        <dbReference type="ARBA" id="ARBA00004477"/>
    </source>
</evidence>
<dbReference type="PANTHER" id="PTHR14519:SF8">
    <property type="entry name" value="VITAMIN K EPOXIDE REDUCTASE COMPLEX SUBUNIT 1"/>
    <property type="match status" value="1"/>
</dbReference>
<sequence length="102" mass="11403">MIFSNTSILNQPNTVYGMAYYTFQATLALNPSSSTAVVQTVFSVVANIGSVYLGYILFYIIRDFCIVCVSTYLVNFLMLIVILIKLKNAASEDIKKSVKKRK</sequence>
<dbReference type="InterPro" id="IPR012932">
    <property type="entry name" value="VKOR"/>
</dbReference>
<evidence type="ECO:0000256" key="4">
    <source>
        <dbReference type="ARBA" id="ARBA00022692"/>
    </source>
</evidence>
<name>A0AAV2HSF4_LYMST</name>
<reference evidence="14 15" key="1">
    <citation type="submission" date="2024-04" db="EMBL/GenBank/DDBJ databases">
        <authorList>
            <consortium name="Genoscope - CEA"/>
            <person name="William W."/>
        </authorList>
    </citation>
    <scope>NUCLEOTIDE SEQUENCE [LARGE SCALE GENOMIC DNA]</scope>
</reference>
<dbReference type="CDD" id="cd12917">
    <property type="entry name" value="VKOR_euk"/>
    <property type="match status" value="1"/>
</dbReference>
<dbReference type="GO" id="GO:0047057">
    <property type="term" value="F:vitamin-K-epoxide reductase (warfarin-sensitive) activity"/>
    <property type="evidence" value="ECO:0007669"/>
    <property type="project" value="UniProtKB-EC"/>
</dbReference>
<feature type="transmembrane region" description="Helical" evidence="12">
    <location>
        <begin position="64"/>
        <end position="84"/>
    </location>
</feature>
<keyword evidence="9 12" id="KW-0472">Membrane</keyword>
<keyword evidence="7 12" id="KW-1133">Transmembrane helix</keyword>